<accession>A0A417XS51</accession>
<evidence type="ECO:0000313" key="2">
    <source>
        <dbReference type="Proteomes" id="UP000283644"/>
    </source>
</evidence>
<keyword evidence="2" id="KW-1185">Reference proteome</keyword>
<dbReference type="AlphaFoldDB" id="A0A417XS51"/>
<protein>
    <submittedName>
        <fullName evidence="1">Uncharacterized protein</fullName>
    </submittedName>
</protein>
<name>A0A417XS51_9ACTN</name>
<evidence type="ECO:0000313" key="1">
    <source>
        <dbReference type="EMBL" id="RHW22794.1"/>
    </source>
</evidence>
<dbReference type="EMBL" id="QXGH01000056">
    <property type="protein sequence ID" value="RHW22794.1"/>
    <property type="molecule type" value="Genomic_DNA"/>
</dbReference>
<proteinExistence type="predicted"/>
<sequence>MRAKTCAGDVSVEAGWYLFAAHGPSSERYPAPAWDDERWPRPQYPQGTVDPGECVDGWLLIPVVVAAPVTTVRLSDPDGIPLGEWRLPEEVGG</sequence>
<gene>
    <name evidence="1" type="ORF">D0Z08_31115</name>
</gene>
<organism evidence="1 2">
    <name type="scientific">Nocardioides immobilis</name>
    <dbReference type="NCBI Taxonomy" id="2049295"/>
    <lineage>
        <taxon>Bacteria</taxon>
        <taxon>Bacillati</taxon>
        <taxon>Actinomycetota</taxon>
        <taxon>Actinomycetes</taxon>
        <taxon>Propionibacteriales</taxon>
        <taxon>Nocardioidaceae</taxon>
        <taxon>Nocardioides</taxon>
    </lineage>
</organism>
<reference evidence="1 2" key="1">
    <citation type="submission" date="2018-09" db="EMBL/GenBank/DDBJ databases">
        <title>Genome sequencing of Nocardioides immobilis CCTCC AB 2017083 for comparison to Nocardioides silvaticus.</title>
        <authorList>
            <person name="Li C."/>
            <person name="Wang G."/>
        </authorList>
    </citation>
    <scope>NUCLEOTIDE SEQUENCE [LARGE SCALE GENOMIC DNA]</scope>
    <source>
        <strain evidence="1 2">CCTCC AB 2017083</strain>
    </source>
</reference>
<dbReference type="Proteomes" id="UP000283644">
    <property type="component" value="Unassembled WGS sequence"/>
</dbReference>
<comment type="caution">
    <text evidence="1">The sequence shown here is derived from an EMBL/GenBank/DDBJ whole genome shotgun (WGS) entry which is preliminary data.</text>
</comment>